<feature type="domain" description="4Fe-4S ferredoxin-type" evidence="4">
    <location>
        <begin position="218"/>
        <end position="249"/>
    </location>
</feature>
<gene>
    <name evidence="5" type="ORF">NCTC12112_00878</name>
</gene>
<dbReference type="AlphaFoldDB" id="A0AAX1TPR2"/>
<dbReference type="SUPFAM" id="SSF46548">
    <property type="entry name" value="alpha-helical ferredoxin"/>
    <property type="match status" value="1"/>
</dbReference>
<accession>A0AAX1TPR2</accession>
<protein>
    <submittedName>
        <fullName evidence="5">Anaerobic sulfite reductase subunit A</fullName>
    </submittedName>
</protein>
<dbReference type="PROSITE" id="PS00198">
    <property type="entry name" value="4FE4S_FER_1"/>
    <property type="match status" value="1"/>
</dbReference>
<dbReference type="Proteomes" id="UP000249008">
    <property type="component" value="Chromosome 1"/>
</dbReference>
<dbReference type="InterPro" id="IPR017896">
    <property type="entry name" value="4Fe4S_Fe-S-bd"/>
</dbReference>
<dbReference type="Gene3D" id="1.10.1060.10">
    <property type="entry name" value="Alpha-helical ferredoxin"/>
    <property type="match status" value="1"/>
</dbReference>
<dbReference type="Pfam" id="PF17179">
    <property type="entry name" value="Fer4_22"/>
    <property type="match status" value="1"/>
</dbReference>
<feature type="domain" description="4Fe-4S ferredoxin-type" evidence="4">
    <location>
        <begin position="301"/>
        <end position="330"/>
    </location>
</feature>
<dbReference type="GO" id="GO:0046872">
    <property type="term" value="F:metal ion binding"/>
    <property type="evidence" value="ECO:0007669"/>
    <property type="project" value="UniProtKB-KW"/>
</dbReference>
<dbReference type="PROSITE" id="PS51379">
    <property type="entry name" value="4FE4S_FER_2"/>
    <property type="match status" value="2"/>
</dbReference>
<dbReference type="EMBL" id="LS483487">
    <property type="protein sequence ID" value="SQJ00586.1"/>
    <property type="molecule type" value="Genomic_DNA"/>
</dbReference>
<evidence type="ECO:0000256" key="1">
    <source>
        <dbReference type="ARBA" id="ARBA00022723"/>
    </source>
</evidence>
<dbReference type="InterPro" id="IPR014259">
    <property type="entry name" value="Sulphite_reductase_A"/>
</dbReference>
<reference evidence="5 6" key="1">
    <citation type="submission" date="2018-06" db="EMBL/GenBank/DDBJ databases">
        <authorList>
            <consortium name="Pathogen Informatics"/>
            <person name="Doyle S."/>
        </authorList>
    </citation>
    <scope>NUCLEOTIDE SEQUENCE [LARGE SCALE GENOMIC DNA]</scope>
    <source>
        <strain evidence="5 6">NCTC12112</strain>
    </source>
</reference>
<sequence length="345" mass="40169">MGYFVSNEKFDQIINKMGEKYRVYAPKRFEGQGRYSDTDVIRYDEITSIKEIVHDVKSTYSAKEVLTPLNQTIMYFTEGKYTESQLKDERDILIFARACDINAIKRFDDIYLKNGSYEDPYYKRVREKTKFILMECPSNGWDTCFCVSMGTNKAEEYVFGVKFLEEGVMLENKENEFNEYFSENEKNDFTVTPVSQNQREVKIPEINSKEIENKIKTLDMWKEYDKRCLECGSCTVACSTCTCFTTYDINYSSDTDAGERRRMHASCHIDGFTSIAGGHSFRNTPGDKMRFKVLHKIHDHKALFKEYQMCVGCGRCDERCPVGISFIHAVNRLAQEVDKLNKEVK</sequence>
<keyword evidence="2" id="KW-0408">Iron</keyword>
<evidence type="ECO:0000256" key="3">
    <source>
        <dbReference type="ARBA" id="ARBA00023014"/>
    </source>
</evidence>
<dbReference type="NCBIfam" id="TIGR02910">
    <property type="entry name" value="sulfite_red_A"/>
    <property type="match status" value="1"/>
</dbReference>
<evidence type="ECO:0000259" key="4">
    <source>
        <dbReference type="PROSITE" id="PS51379"/>
    </source>
</evidence>
<dbReference type="PANTHER" id="PTHR40447:SF1">
    <property type="entry name" value="ANAEROBIC SULFITE REDUCTASE SUBUNIT A"/>
    <property type="match status" value="1"/>
</dbReference>
<keyword evidence="1" id="KW-0479">Metal-binding</keyword>
<keyword evidence="3" id="KW-0411">Iron-sulfur</keyword>
<dbReference type="GeneID" id="78455459"/>
<organism evidence="5 6">
    <name type="scientific">Fusobacterium ulcerans</name>
    <dbReference type="NCBI Taxonomy" id="861"/>
    <lineage>
        <taxon>Bacteria</taxon>
        <taxon>Fusobacteriati</taxon>
        <taxon>Fusobacteriota</taxon>
        <taxon>Fusobacteriia</taxon>
        <taxon>Fusobacteriales</taxon>
        <taxon>Fusobacteriaceae</taxon>
        <taxon>Fusobacterium</taxon>
    </lineage>
</organism>
<proteinExistence type="predicted"/>
<dbReference type="InterPro" id="IPR009051">
    <property type="entry name" value="Helical_ferredxn"/>
</dbReference>
<dbReference type="RefSeq" id="WP_005976514.1">
    <property type="nucleotide sequence ID" value="NZ_BAABXY010000001.1"/>
</dbReference>
<dbReference type="PANTHER" id="PTHR40447">
    <property type="entry name" value="ANAEROBIC SULFITE REDUCTASE SUBUNIT A"/>
    <property type="match status" value="1"/>
</dbReference>
<name>A0AAX1TPR2_9FUSO</name>
<dbReference type="KEGG" id="ful:C4N20_11600"/>
<evidence type="ECO:0000313" key="5">
    <source>
        <dbReference type="EMBL" id="SQJ00586.1"/>
    </source>
</evidence>
<evidence type="ECO:0000313" key="6">
    <source>
        <dbReference type="Proteomes" id="UP000249008"/>
    </source>
</evidence>
<evidence type="ECO:0000256" key="2">
    <source>
        <dbReference type="ARBA" id="ARBA00023004"/>
    </source>
</evidence>
<dbReference type="InterPro" id="IPR017900">
    <property type="entry name" value="4Fe4S_Fe_S_CS"/>
</dbReference>
<dbReference type="GO" id="GO:0051536">
    <property type="term" value="F:iron-sulfur cluster binding"/>
    <property type="evidence" value="ECO:0007669"/>
    <property type="project" value="UniProtKB-KW"/>
</dbReference>